<dbReference type="GO" id="GO:0046933">
    <property type="term" value="F:proton-transporting ATP synthase activity, rotational mechanism"/>
    <property type="evidence" value="ECO:0007669"/>
    <property type="project" value="UniProtKB-UniRule"/>
</dbReference>
<sequence length="210" mass="21562">MANPTVDQHGSPTLNEAIHEEGLPRTGGDAVGSEHGSVTGANHPDPTALGLDGTAWVSAAMLIFLIVLVVKGVPAVIGRLLDGQIAAIRTRLDEARTLRAEAEALRDEYTSKIAGIEAQAAEMVAHAEAEAQGLLAKAEADAADLTQRRARMATDKIAAAERAAIAEVRATAADAAARAAGTLIATHLSGDADRVLVDRTIAGLGGSRLN</sequence>
<evidence type="ECO:0000313" key="18">
    <source>
        <dbReference type="Proteomes" id="UP000248614"/>
    </source>
</evidence>
<comment type="similarity">
    <text evidence="1 13 14">Belongs to the ATPase B chain family.</text>
</comment>
<keyword evidence="8 13" id="KW-0472">Membrane</keyword>
<evidence type="ECO:0000256" key="7">
    <source>
        <dbReference type="ARBA" id="ARBA00023065"/>
    </source>
</evidence>
<keyword evidence="13" id="KW-1003">Cell membrane</keyword>
<evidence type="ECO:0000256" key="5">
    <source>
        <dbReference type="ARBA" id="ARBA00022781"/>
    </source>
</evidence>
<dbReference type="CDD" id="cd06503">
    <property type="entry name" value="ATP-synt_Fo_b"/>
    <property type="match status" value="1"/>
</dbReference>
<evidence type="ECO:0000256" key="1">
    <source>
        <dbReference type="ARBA" id="ARBA00005513"/>
    </source>
</evidence>
<comment type="function">
    <text evidence="11">Component of the F(0) channel, it forms part of the peripheral stalk, linking F(1) to F(0). The b'-subunit is a diverged and duplicated form of b found in plants and photosynthetic bacteria.</text>
</comment>
<dbReference type="GO" id="GO:0005886">
    <property type="term" value="C:plasma membrane"/>
    <property type="evidence" value="ECO:0007669"/>
    <property type="project" value="UniProtKB-SubCell"/>
</dbReference>
<proteinExistence type="inferred from homology"/>
<keyword evidence="5 13" id="KW-0375">Hydrogen ion transport</keyword>
<comment type="subcellular location">
    <subcellularLocation>
        <location evidence="13">Cell membrane</location>
        <topology evidence="13">Single-pass membrane protein</topology>
    </subcellularLocation>
    <subcellularLocation>
        <location evidence="12">Endomembrane system</location>
        <topology evidence="12">Single-pass membrane protein</topology>
    </subcellularLocation>
</comment>
<reference evidence="17 18" key="1">
    <citation type="submission" date="2017-08" db="EMBL/GenBank/DDBJ databases">
        <title>Infants hospitalized years apart are colonized by the same room-sourced microbial strains.</title>
        <authorList>
            <person name="Brooks B."/>
            <person name="Olm M.R."/>
            <person name="Firek B.A."/>
            <person name="Baker R."/>
            <person name="Thomas B.C."/>
            <person name="Morowitz M.J."/>
            <person name="Banfield J.F."/>
        </authorList>
    </citation>
    <scope>NUCLEOTIDE SEQUENCE [LARGE SCALE GENOMIC DNA]</scope>
    <source>
        <strain evidence="17">S2_018_000_R3_110</strain>
    </source>
</reference>
<keyword evidence="7 13" id="KW-0406">Ion transport</keyword>
<protein>
    <recommendedName>
        <fullName evidence="13">ATP synthase subunit b</fullName>
    </recommendedName>
    <alternativeName>
        <fullName evidence="13">ATP synthase F(0) sector subunit b</fullName>
    </alternativeName>
    <alternativeName>
        <fullName evidence="13">ATPase subunit I</fullName>
    </alternativeName>
    <alternativeName>
        <fullName evidence="13">F-type ATPase subunit b</fullName>
        <shortName evidence="13">F-ATPase subunit b</shortName>
    </alternativeName>
</protein>
<name>A0A2W5B794_9SPHN</name>
<evidence type="ECO:0000256" key="10">
    <source>
        <dbReference type="ARBA" id="ARBA00025198"/>
    </source>
</evidence>
<dbReference type="HAMAP" id="MF_01398">
    <property type="entry name" value="ATP_synth_b_bprime"/>
    <property type="match status" value="1"/>
</dbReference>
<feature type="transmembrane region" description="Helical" evidence="13">
    <location>
        <begin position="55"/>
        <end position="81"/>
    </location>
</feature>
<gene>
    <name evidence="13" type="primary">atpF</name>
    <name evidence="17" type="ORF">DI632_10210</name>
</gene>
<dbReference type="PANTHER" id="PTHR33445">
    <property type="entry name" value="ATP SYNTHASE SUBUNIT B', CHLOROPLASTIC"/>
    <property type="match status" value="1"/>
</dbReference>
<dbReference type="GO" id="GO:0012505">
    <property type="term" value="C:endomembrane system"/>
    <property type="evidence" value="ECO:0007669"/>
    <property type="project" value="UniProtKB-SubCell"/>
</dbReference>
<keyword evidence="4 13" id="KW-0812">Transmembrane</keyword>
<organism evidence="17 18">
    <name type="scientific">Sphingomonas hengshuiensis</name>
    <dbReference type="NCBI Taxonomy" id="1609977"/>
    <lineage>
        <taxon>Bacteria</taxon>
        <taxon>Pseudomonadati</taxon>
        <taxon>Pseudomonadota</taxon>
        <taxon>Alphaproteobacteria</taxon>
        <taxon>Sphingomonadales</taxon>
        <taxon>Sphingomonadaceae</taxon>
        <taxon>Sphingomonas</taxon>
    </lineage>
</organism>
<evidence type="ECO:0000256" key="9">
    <source>
        <dbReference type="ARBA" id="ARBA00023310"/>
    </source>
</evidence>
<comment type="subunit">
    <text evidence="13">F-type ATPases have 2 components, F(1) - the catalytic core - and F(0) - the membrane proton channel. F(1) has five subunits: alpha(3), beta(3), gamma(1), delta(1), epsilon(1). F(0) has three main subunits: a(1), b(2) and c(10-14). The alpha and beta chains form an alternating ring which encloses part of the gamma chain. F(1) is attached to F(0) by a central stalk formed by the gamma and epsilon chains, while a peripheral stalk is formed by the delta and b chains.</text>
</comment>
<accession>A0A2W5B794</accession>
<evidence type="ECO:0000256" key="16">
    <source>
        <dbReference type="SAM" id="MobiDB-lite"/>
    </source>
</evidence>
<evidence type="ECO:0000256" key="12">
    <source>
        <dbReference type="ARBA" id="ARBA00037847"/>
    </source>
</evidence>
<dbReference type="EMBL" id="QFNF01000025">
    <property type="protein sequence ID" value="PZO76718.1"/>
    <property type="molecule type" value="Genomic_DNA"/>
</dbReference>
<evidence type="ECO:0000256" key="6">
    <source>
        <dbReference type="ARBA" id="ARBA00022989"/>
    </source>
</evidence>
<dbReference type="InterPro" id="IPR002146">
    <property type="entry name" value="ATP_synth_b/b'su_bac/chlpt"/>
</dbReference>
<evidence type="ECO:0000256" key="4">
    <source>
        <dbReference type="ARBA" id="ARBA00022692"/>
    </source>
</evidence>
<evidence type="ECO:0000256" key="11">
    <source>
        <dbReference type="ARBA" id="ARBA00025614"/>
    </source>
</evidence>
<feature type="coiled-coil region" evidence="15">
    <location>
        <begin position="85"/>
        <end position="155"/>
    </location>
</feature>
<dbReference type="InterPro" id="IPR050059">
    <property type="entry name" value="ATP_synthase_B_chain"/>
</dbReference>
<feature type="region of interest" description="Disordered" evidence="16">
    <location>
        <begin position="21"/>
        <end position="46"/>
    </location>
</feature>
<dbReference type="Proteomes" id="UP000248614">
    <property type="component" value="Unassembled WGS sequence"/>
</dbReference>
<keyword evidence="15" id="KW-0175">Coiled coil</keyword>
<comment type="function">
    <text evidence="10 13">F(1)F(0) ATP synthase produces ATP from ADP in the presence of a proton or sodium gradient. F-type ATPases consist of two structural domains, F(1) containing the extramembraneous catalytic core and F(0) containing the membrane proton channel, linked together by a central stalk and a peripheral stalk. During catalysis, ATP synthesis in the catalytic domain of F(1) is coupled via a rotary mechanism of the central stalk subunits to proton translocation.</text>
</comment>
<keyword evidence="3 13" id="KW-0138">CF(0)</keyword>
<comment type="caution">
    <text evidence="17">The sequence shown here is derived from an EMBL/GenBank/DDBJ whole genome shotgun (WGS) entry which is preliminary data.</text>
</comment>
<evidence type="ECO:0000256" key="13">
    <source>
        <dbReference type="HAMAP-Rule" id="MF_01398"/>
    </source>
</evidence>
<evidence type="ECO:0000256" key="3">
    <source>
        <dbReference type="ARBA" id="ARBA00022547"/>
    </source>
</evidence>
<evidence type="ECO:0000256" key="2">
    <source>
        <dbReference type="ARBA" id="ARBA00022448"/>
    </source>
</evidence>
<dbReference type="GO" id="GO:0045259">
    <property type="term" value="C:proton-transporting ATP synthase complex"/>
    <property type="evidence" value="ECO:0007669"/>
    <property type="project" value="UniProtKB-KW"/>
</dbReference>
<dbReference type="Pfam" id="PF00430">
    <property type="entry name" value="ATP-synt_B"/>
    <property type="match status" value="1"/>
</dbReference>
<dbReference type="PANTHER" id="PTHR33445:SF1">
    <property type="entry name" value="ATP SYNTHASE SUBUNIT B"/>
    <property type="match status" value="1"/>
</dbReference>
<evidence type="ECO:0000256" key="8">
    <source>
        <dbReference type="ARBA" id="ARBA00023136"/>
    </source>
</evidence>
<dbReference type="AlphaFoldDB" id="A0A2W5B794"/>
<evidence type="ECO:0000313" key="17">
    <source>
        <dbReference type="EMBL" id="PZO76718.1"/>
    </source>
</evidence>
<dbReference type="GO" id="GO:0046961">
    <property type="term" value="F:proton-transporting ATPase activity, rotational mechanism"/>
    <property type="evidence" value="ECO:0007669"/>
    <property type="project" value="TreeGrafter"/>
</dbReference>
<evidence type="ECO:0000256" key="15">
    <source>
        <dbReference type="SAM" id="Coils"/>
    </source>
</evidence>
<keyword evidence="6 13" id="KW-1133">Transmembrane helix</keyword>
<evidence type="ECO:0000256" key="14">
    <source>
        <dbReference type="RuleBase" id="RU003848"/>
    </source>
</evidence>
<keyword evidence="9 13" id="KW-0066">ATP synthesis</keyword>
<keyword evidence="2 13" id="KW-0813">Transport</keyword>